<evidence type="ECO:0000256" key="1">
    <source>
        <dbReference type="ARBA" id="ARBA00004418"/>
    </source>
</evidence>
<dbReference type="KEGG" id="pla:Plav_1008"/>
<dbReference type="InterPro" id="IPR008972">
    <property type="entry name" value="Cupredoxin"/>
</dbReference>
<dbReference type="RefSeq" id="WP_012109887.1">
    <property type="nucleotide sequence ID" value="NC_009719.1"/>
</dbReference>
<evidence type="ECO:0000256" key="9">
    <source>
        <dbReference type="PIRSR" id="PIRSR602386-1"/>
    </source>
</evidence>
<evidence type="ECO:0000313" key="12">
    <source>
        <dbReference type="EMBL" id="ABS62631.1"/>
    </source>
</evidence>
<evidence type="ECO:0000256" key="10">
    <source>
        <dbReference type="SAM" id="SignalP"/>
    </source>
</evidence>
<dbReference type="Proteomes" id="UP000006377">
    <property type="component" value="Chromosome"/>
</dbReference>
<feature type="signal peptide" evidence="10">
    <location>
        <begin position="1"/>
        <end position="26"/>
    </location>
</feature>
<comment type="subcellular location">
    <subcellularLocation>
        <location evidence="1">Periplasm</location>
    </subcellularLocation>
</comment>
<keyword evidence="3" id="KW-0813">Transport</keyword>
<dbReference type="InterPro" id="IPR000923">
    <property type="entry name" value="BlueCu_1"/>
</dbReference>
<dbReference type="AlphaFoldDB" id="A7HRU8"/>
<feature type="chain" id="PRO_5002707423" description="Pseudoazurin" evidence="10">
    <location>
        <begin position="27"/>
        <end position="150"/>
    </location>
</feature>
<dbReference type="SUPFAM" id="SSF49503">
    <property type="entry name" value="Cupredoxins"/>
    <property type="match status" value="1"/>
</dbReference>
<evidence type="ECO:0000256" key="8">
    <source>
        <dbReference type="NCBIfam" id="TIGR02375"/>
    </source>
</evidence>
<dbReference type="NCBIfam" id="TIGR02375">
    <property type="entry name" value="pseudoazurin"/>
    <property type="match status" value="1"/>
</dbReference>
<name>A7HRU8_PARL1</name>
<keyword evidence="6" id="KW-0249">Electron transport</keyword>
<keyword evidence="10" id="KW-0732">Signal</keyword>
<feature type="binding site" evidence="9">
    <location>
        <position position="104"/>
    </location>
    <ligand>
        <name>Cu cation</name>
        <dbReference type="ChEBI" id="CHEBI:23378"/>
    </ligand>
</feature>
<evidence type="ECO:0000313" key="13">
    <source>
        <dbReference type="Proteomes" id="UP000006377"/>
    </source>
</evidence>
<dbReference type="PRINTS" id="PR00156">
    <property type="entry name" value="COPPERBLUE"/>
</dbReference>
<dbReference type="InterPro" id="IPR002386">
    <property type="entry name" value="Amicyanin/Pseudoazurin"/>
</dbReference>
<feature type="binding site" evidence="9">
    <location>
        <position position="66"/>
    </location>
    <ligand>
        <name>Cu cation</name>
        <dbReference type="ChEBI" id="CHEBI:23378"/>
    </ligand>
</feature>
<dbReference type="GO" id="GO:0042597">
    <property type="term" value="C:periplasmic space"/>
    <property type="evidence" value="ECO:0007669"/>
    <property type="project" value="UniProtKB-SubCell"/>
</dbReference>
<dbReference type="InterPro" id="IPR001235">
    <property type="entry name" value="Copper_blue_Plastocyanin"/>
</dbReference>
<keyword evidence="5" id="KW-0574">Periplasm</keyword>
<dbReference type="OrthoDB" id="7510199at2"/>
<keyword evidence="13" id="KW-1185">Reference proteome</keyword>
<sequence>MKIEPKVLALAAALLGLASGATPVFAAEHEVRMLNRGEAGAMVFEPAWLEVAPGDTVTFVPTDRSHNAESIAAMLPSGAAPFKGKMNEAVTVTFSEEGVYGYKCLPHYAMGMVGIVVVGDAAVNLDAAAEVKHPGKARAVMAELLEKAAP</sequence>
<evidence type="ECO:0000259" key="11">
    <source>
        <dbReference type="Pfam" id="PF00127"/>
    </source>
</evidence>
<comment type="cofactor">
    <cofactor evidence="9">
        <name>Cu cation</name>
        <dbReference type="ChEBI" id="CHEBI:23378"/>
    </cofactor>
    <text evidence="9">Binds 1 copper ion per subunit.</text>
</comment>
<dbReference type="CDD" id="cd04218">
    <property type="entry name" value="Pseudoazurin"/>
    <property type="match status" value="1"/>
</dbReference>
<keyword evidence="7 9" id="KW-0186">Copper</keyword>
<keyword evidence="4 9" id="KW-0479">Metal-binding</keyword>
<dbReference type="Gene3D" id="2.60.40.420">
    <property type="entry name" value="Cupredoxins - blue copper proteins"/>
    <property type="match status" value="1"/>
</dbReference>
<dbReference type="GO" id="GO:0009055">
    <property type="term" value="F:electron transfer activity"/>
    <property type="evidence" value="ECO:0007669"/>
    <property type="project" value="InterPro"/>
</dbReference>
<reference evidence="12 13" key="1">
    <citation type="journal article" date="2011" name="Stand. Genomic Sci.">
        <title>Complete genome sequence of Parvibaculum lavamentivorans type strain (DS-1(T)).</title>
        <authorList>
            <person name="Schleheck D."/>
            <person name="Weiss M."/>
            <person name="Pitluck S."/>
            <person name="Bruce D."/>
            <person name="Land M.L."/>
            <person name="Han S."/>
            <person name="Saunders E."/>
            <person name="Tapia R."/>
            <person name="Detter C."/>
            <person name="Brettin T."/>
            <person name="Han J."/>
            <person name="Woyke T."/>
            <person name="Goodwin L."/>
            <person name="Pennacchio L."/>
            <person name="Nolan M."/>
            <person name="Cook A.M."/>
            <person name="Kjelleberg S."/>
            <person name="Thomas T."/>
        </authorList>
    </citation>
    <scope>NUCLEOTIDE SEQUENCE [LARGE SCALE GENOMIC DNA]</scope>
    <source>
        <strain evidence="13">DS-1 / DSM 13023 / NCIMB 13966</strain>
    </source>
</reference>
<dbReference type="STRING" id="402881.Plav_1008"/>
<dbReference type="InterPro" id="IPR028871">
    <property type="entry name" value="BlueCu_1_BS"/>
</dbReference>
<evidence type="ECO:0000256" key="5">
    <source>
        <dbReference type="ARBA" id="ARBA00022764"/>
    </source>
</evidence>
<evidence type="ECO:0000256" key="6">
    <source>
        <dbReference type="ARBA" id="ARBA00022982"/>
    </source>
</evidence>
<dbReference type="GO" id="GO:0005507">
    <property type="term" value="F:copper ion binding"/>
    <property type="evidence" value="ECO:0007669"/>
    <property type="project" value="UniProtKB-UniRule"/>
</dbReference>
<gene>
    <name evidence="12" type="ordered locus">Plav_1008</name>
</gene>
<feature type="binding site" evidence="9">
    <location>
        <position position="112"/>
    </location>
    <ligand>
        <name>Cu cation</name>
        <dbReference type="ChEBI" id="CHEBI:23378"/>
    </ligand>
</feature>
<evidence type="ECO:0000256" key="2">
    <source>
        <dbReference type="ARBA" id="ARBA00016984"/>
    </source>
</evidence>
<feature type="domain" description="Blue (type 1) copper" evidence="11">
    <location>
        <begin position="32"/>
        <end position="118"/>
    </location>
</feature>
<dbReference type="InterPro" id="IPR012745">
    <property type="entry name" value="Pseudoazurin"/>
</dbReference>
<feature type="binding site" evidence="9">
    <location>
        <position position="107"/>
    </location>
    <ligand>
        <name>Cu cation</name>
        <dbReference type="ChEBI" id="CHEBI:23378"/>
    </ligand>
</feature>
<dbReference type="EMBL" id="CP000774">
    <property type="protein sequence ID" value="ABS62631.1"/>
    <property type="molecule type" value="Genomic_DNA"/>
</dbReference>
<evidence type="ECO:0000256" key="3">
    <source>
        <dbReference type="ARBA" id="ARBA00022448"/>
    </source>
</evidence>
<proteinExistence type="predicted"/>
<dbReference type="PROSITE" id="PS00196">
    <property type="entry name" value="COPPER_BLUE"/>
    <property type="match status" value="1"/>
</dbReference>
<protein>
    <recommendedName>
        <fullName evidence="2 8">Pseudoazurin</fullName>
    </recommendedName>
</protein>
<organism evidence="12 13">
    <name type="scientific">Parvibaculum lavamentivorans (strain DS-1 / DSM 13023 / NCIMB 13966)</name>
    <dbReference type="NCBI Taxonomy" id="402881"/>
    <lineage>
        <taxon>Bacteria</taxon>
        <taxon>Pseudomonadati</taxon>
        <taxon>Pseudomonadota</taxon>
        <taxon>Alphaproteobacteria</taxon>
        <taxon>Hyphomicrobiales</taxon>
        <taxon>Parvibaculaceae</taxon>
        <taxon>Parvibaculum</taxon>
    </lineage>
</organism>
<dbReference type="eggNOG" id="COG3794">
    <property type="taxonomic scope" value="Bacteria"/>
</dbReference>
<evidence type="ECO:0000256" key="4">
    <source>
        <dbReference type="ARBA" id="ARBA00022723"/>
    </source>
</evidence>
<dbReference type="PRINTS" id="PR00155">
    <property type="entry name" value="AMICYANIN"/>
</dbReference>
<dbReference type="HOGENOM" id="CLU_124330_0_0_5"/>
<dbReference type="Pfam" id="PF00127">
    <property type="entry name" value="Copper-bind"/>
    <property type="match status" value="1"/>
</dbReference>
<evidence type="ECO:0000256" key="7">
    <source>
        <dbReference type="ARBA" id="ARBA00023008"/>
    </source>
</evidence>
<accession>A7HRU8</accession>